<gene>
    <name evidence="1" type="ORF">N7456_012256</name>
</gene>
<keyword evidence="2" id="KW-1185">Reference proteome</keyword>
<dbReference type="Proteomes" id="UP001149165">
    <property type="component" value="Unassembled WGS sequence"/>
</dbReference>
<name>A0A9W9EVI7_9EURO</name>
<protein>
    <submittedName>
        <fullName evidence="1">Uncharacterized protein</fullName>
    </submittedName>
</protein>
<dbReference type="OrthoDB" id="3645574at2759"/>
<proteinExistence type="predicted"/>
<sequence length="158" mass="17976">MSSTTPKTLRLLREEITYSKARREEVDILLRLQHYDRQEAFFDSLSNNQDAIKAVIVHHLGLSSTNQCQIADVEDWLHGSFNVCIPVTIKDWKTRTQPGTRVLLRLPLPYKLGEDVCPGNSDEKIRCEAGTYAWLQENCPDIPIPRLYGFATSDGDTV</sequence>
<dbReference type="AlphaFoldDB" id="A0A9W9EVI7"/>
<evidence type="ECO:0000313" key="1">
    <source>
        <dbReference type="EMBL" id="KAJ5088640.1"/>
    </source>
</evidence>
<accession>A0A9W9EVI7</accession>
<reference evidence="1" key="1">
    <citation type="submission" date="2022-11" db="EMBL/GenBank/DDBJ databases">
        <authorList>
            <person name="Petersen C."/>
        </authorList>
    </citation>
    <scope>NUCLEOTIDE SEQUENCE</scope>
    <source>
        <strain evidence="1">IBT 30069</strain>
    </source>
</reference>
<dbReference type="EMBL" id="JAPQKH010000007">
    <property type="protein sequence ID" value="KAJ5088640.1"/>
    <property type="molecule type" value="Genomic_DNA"/>
</dbReference>
<comment type="caution">
    <text evidence="1">The sequence shown here is derived from an EMBL/GenBank/DDBJ whole genome shotgun (WGS) entry which is preliminary data.</text>
</comment>
<organism evidence="1 2">
    <name type="scientific">Penicillium angulare</name>
    <dbReference type="NCBI Taxonomy" id="116970"/>
    <lineage>
        <taxon>Eukaryota</taxon>
        <taxon>Fungi</taxon>
        <taxon>Dikarya</taxon>
        <taxon>Ascomycota</taxon>
        <taxon>Pezizomycotina</taxon>
        <taxon>Eurotiomycetes</taxon>
        <taxon>Eurotiomycetidae</taxon>
        <taxon>Eurotiales</taxon>
        <taxon>Aspergillaceae</taxon>
        <taxon>Penicillium</taxon>
    </lineage>
</organism>
<evidence type="ECO:0000313" key="2">
    <source>
        <dbReference type="Proteomes" id="UP001149165"/>
    </source>
</evidence>
<reference evidence="1" key="2">
    <citation type="journal article" date="2023" name="IMA Fungus">
        <title>Comparative genomic study of the Penicillium genus elucidates a diverse pangenome and 15 lateral gene transfer events.</title>
        <authorList>
            <person name="Petersen C."/>
            <person name="Sorensen T."/>
            <person name="Nielsen M.R."/>
            <person name="Sondergaard T.E."/>
            <person name="Sorensen J.L."/>
            <person name="Fitzpatrick D.A."/>
            <person name="Frisvad J.C."/>
            <person name="Nielsen K.L."/>
        </authorList>
    </citation>
    <scope>NUCLEOTIDE SEQUENCE</scope>
    <source>
        <strain evidence="1">IBT 30069</strain>
    </source>
</reference>